<feature type="region of interest" description="Disordered" evidence="5">
    <location>
        <begin position="1"/>
        <end position="26"/>
    </location>
</feature>
<dbReference type="Gene3D" id="1.10.357.10">
    <property type="entry name" value="Tetracycline Repressor, domain 2"/>
    <property type="match status" value="1"/>
</dbReference>
<dbReference type="PRINTS" id="PR00455">
    <property type="entry name" value="HTHTETR"/>
</dbReference>
<gene>
    <name evidence="7" type="ORF">C8E87_6246</name>
</gene>
<dbReference type="SUPFAM" id="SSF48498">
    <property type="entry name" value="Tetracyclin repressor-like, C-terminal domain"/>
    <property type="match status" value="1"/>
</dbReference>
<dbReference type="PANTHER" id="PTHR30055">
    <property type="entry name" value="HTH-TYPE TRANSCRIPTIONAL REGULATOR RUTR"/>
    <property type="match status" value="1"/>
</dbReference>
<dbReference type="Pfam" id="PF00440">
    <property type="entry name" value="TetR_N"/>
    <property type="match status" value="1"/>
</dbReference>
<dbReference type="InterPro" id="IPR050109">
    <property type="entry name" value="HTH-type_TetR-like_transc_reg"/>
</dbReference>
<evidence type="ECO:0000313" key="7">
    <source>
        <dbReference type="EMBL" id="TDO42474.1"/>
    </source>
</evidence>
<sequence>MGTTVTEVEAIPFSGNERRPGARSDARRNRQLIVEAAARVFAHGSEPVKMEAIAREAGVGIGTLYRNFPTREALVEEVYRSELDRLAGLAEPLLAEHPPAAAMREWMRRYREFVATKHGMAEALRAAIASGAISSAQTRAQLEGAITTLLEAGRADGSLRADVLPADIIAGMAGIMLAAADIDQAGRMQQLLVDALLTHRAEEAPTRPA</sequence>
<accession>A0A4R6K002</accession>
<feature type="DNA-binding region" description="H-T-H motif" evidence="4">
    <location>
        <begin position="49"/>
        <end position="68"/>
    </location>
</feature>
<feature type="domain" description="HTH tetR-type" evidence="6">
    <location>
        <begin position="26"/>
        <end position="86"/>
    </location>
</feature>
<dbReference type="Proteomes" id="UP000294901">
    <property type="component" value="Unassembled WGS sequence"/>
</dbReference>
<evidence type="ECO:0000256" key="5">
    <source>
        <dbReference type="SAM" id="MobiDB-lite"/>
    </source>
</evidence>
<evidence type="ECO:0000259" key="6">
    <source>
        <dbReference type="PROSITE" id="PS50977"/>
    </source>
</evidence>
<evidence type="ECO:0000256" key="3">
    <source>
        <dbReference type="ARBA" id="ARBA00023163"/>
    </source>
</evidence>
<dbReference type="InterPro" id="IPR001647">
    <property type="entry name" value="HTH_TetR"/>
</dbReference>
<dbReference type="AlphaFoldDB" id="A0A4R6K002"/>
<keyword evidence="2 4" id="KW-0238">DNA-binding</keyword>
<dbReference type="InterPro" id="IPR036271">
    <property type="entry name" value="Tet_transcr_reg_TetR-rel_C_sf"/>
</dbReference>
<evidence type="ECO:0000313" key="8">
    <source>
        <dbReference type="Proteomes" id="UP000294901"/>
    </source>
</evidence>
<organism evidence="7 8">
    <name type="scientific">Paractinoplanes brasiliensis</name>
    <dbReference type="NCBI Taxonomy" id="52695"/>
    <lineage>
        <taxon>Bacteria</taxon>
        <taxon>Bacillati</taxon>
        <taxon>Actinomycetota</taxon>
        <taxon>Actinomycetes</taxon>
        <taxon>Micromonosporales</taxon>
        <taxon>Micromonosporaceae</taxon>
        <taxon>Paractinoplanes</taxon>
    </lineage>
</organism>
<dbReference type="OrthoDB" id="3617113at2"/>
<evidence type="ECO:0000256" key="2">
    <source>
        <dbReference type="ARBA" id="ARBA00023125"/>
    </source>
</evidence>
<keyword evidence="3" id="KW-0804">Transcription</keyword>
<evidence type="ECO:0000256" key="1">
    <source>
        <dbReference type="ARBA" id="ARBA00023015"/>
    </source>
</evidence>
<dbReference type="SUPFAM" id="SSF46689">
    <property type="entry name" value="Homeodomain-like"/>
    <property type="match status" value="1"/>
</dbReference>
<dbReference type="Pfam" id="PF21597">
    <property type="entry name" value="TetR_C_43"/>
    <property type="match status" value="1"/>
</dbReference>
<dbReference type="EMBL" id="SNWR01000001">
    <property type="protein sequence ID" value="TDO42474.1"/>
    <property type="molecule type" value="Genomic_DNA"/>
</dbReference>
<dbReference type="PANTHER" id="PTHR30055:SF234">
    <property type="entry name" value="HTH-TYPE TRANSCRIPTIONAL REGULATOR BETI"/>
    <property type="match status" value="1"/>
</dbReference>
<proteinExistence type="predicted"/>
<name>A0A4R6K002_9ACTN</name>
<comment type="caution">
    <text evidence="7">The sequence shown here is derived from an EMBL/GenBank/DDBJ whole genome shotgun (WGS) entry which is preliminary data.</text>
</comment>
<dbReference type="InterPro" id="IPR009057">
    <property type="entry name" value="Homeodomain-like_sf"/>
</dbReference>
<dbReference type="PROSITE" id="PS50977">
    <property type="entry name" value="HTH_TETR_2"/>
    <property type="match status" value="1"/>
</dbReference>
<keyword evidence="1" id="KW-0805">Transcription regulation</keyword>
<dbReference type="InterPro" id="IPR049445">
    <property type="entry name" value="TetR_SbtR-like_C"/>
</dbReference>
<evidence type="ECO:0000256" key="4">
    <source>
        <dbReference type="PROSITE-ProRule" id="PRU00335"/>
    </source>
</evidence>
<feature type="compositionally biased region" description="Basic and acidic residues" evidence="5">
    <location>
        <begin position="16"/>
        <end position="26"/>
    </location>
</feature>
<reference evidence="7 8" key="1">
    <citation type="submission" date="2019-03" db="EMBL/GenBank/DDBJ databases">
        <title>Sequencing the genomes of 1000 actinobacteria strains.</title>
        <authorList>
            <person name="Klenk H.-P."/>
        </authorList>
    </citation>
    <scope>NUCLEOTIDE SEQUENCE [LARGE SCALE GENOMIC DNA]</scope>
    <source>
        <strain evidence="7 8">DSM 43805</strain>
    </source>
</reference>
<dbReference type="GO" id="GO:0000976">
    <property type="term" value="F:transcription cis-regulatory region binding"/>
    <property type="evidence" value="ECO:0007669"/>
    <property type="project" value="TreeGrafter"/>
</dbReference>
<keyword evidence="8" id="KW-1185">Reference proteome</keyword>
<protein>
    <submittedName>
        <fullName evidence="7">TetR family transcriptional regulator</fullName>
    </submittedName>
</protein>
<dbReference type="GO" id="GO:0003700">
    <property type="term" value="F:DNA-binding transcription factor activity"/>
    <property type="evidence" value="ECO:0007669"/>
    <property type="project" value="TreeGrafter"/>
</dbReference>